<feature type="signal peptide" evidence="1">
    <location>
        <begin position="1"/>
        <end position="21"/>
    </location>
</feature>
<keyword evidence="1" id="KW-0732">Signal</keyword>
<evidence type="ECO:0000313" key="2">
    <source>
        <dbReference type="EMBL" id="TCC98698.1"/>
    </source>
</evidence>
<feature type="chain" id="PRO_5020226704" description="Outer membrane protein beta-barrel domain-containing protein" evidence="1">
    <location>
        <begin position="22"/>
        <end position="175"/>
    </location>
</feature>
<keyword evidence="3" id="KW-1185">Reference proteome</keyword>
<dbReference type="SUPFAM" id="SSF56925">
    <property type="entry name" value="OMPA-like"/>
    <property type="match status" value="1"/>
</dbReference>
<gene>
    <name evidence="2" type="ORF">EZ444_05315</name>
</gene>
<dbReference type="EMBL" id="SJSM01000002">
    <property type="protein sequence ID" value="TCC98698.1"/>
    <property type="molecule type" value="Genomic_DNA"/>
</dbReference>
<protein>
    <recommendedName>
        <fullName evidence="4">Outer membrane protein beta-barrel domain-containing protein</fullName>
    </recommendedName>
</protein>
<proteinExistence type="predicted"/>
<name>A0A4R0NEY5_9SPHI</name>
<sequence>MKKLLLLTAVAGLFAFTSVNAQTKTPKLSIGAEFGFPMGTFGDSYNLGYGGSLQYQHPVAANLLVTGSAGYTTFTGKDVTVFGTTFKAPSFGTIPVKAGARYYFGETFFAGAELGAGFSTEEGGSTAFIYSPGVGVDFPVSDKGSVELGARYEGWSANSNTSGFLGLRLAYNFGL</sequence>
<reference evidence="2 3" key="1">
    <citation type="submission" date="2019-02" db="EMBL/GenBank/DDBJ databases">
        <title>Pedobacter sp. RP-3-8 sp. nov., isolated from Arctic soil.</title>
        <authorList>
            <person name="Dahal R.H."/>
        </authorList>
    </citation>
    <scope>NUCLEOTIDE SEQUENCE [LARGE SCALE GENOMIC DNA]</scope>
    <source>
        <strain evidence="2 3">RP-3-8</strain>
    </source>
</reference>
<dbReference type="RefSeq" id="WP_131607681.1">
    <property type="nucleotide sequence ID" value="NZ_SJSM01000002.1"/>
</dbReference>
<comment type="caution">
    <text evidence="2">The sequence shown here is derived from an EMBL/GenBank/DDBJ whole genome shotgun (WGS) entry which is preliminary data.</text>
</comment>
<evidence type="ECO:0000313" key="3">
    <source>
        <dbReference type="Proteomes" id="UP000291117"/>
    </source>
</evidence>
<dbReference type="InterPro" id="IPR011250">
    <property type="entry name" value="OMP/PagP_B-barrel"/>
</dbReference>
<dbReference type="Proteomes" id="UP000291117">
    <property type="component" value="Unassembled WGS sequence"/>
</dbReference>
<evidence type="ECO:0008006" key="4">
    <source>
        <dbReference type="Google" id="ProtNLM"/>
    </source>
</evidence>
<dbReference type="OrthoDB" id="668980at2"/>
<organism evidence="2 3">
    <name type="scientific">Pedobacter hiemivivus</name>
    <dbReference type="NCBI Taxonomy" id="2530454"/>
    <lineage>
        <taxon>Bacteria</taxon>
        <taxon>Pseudomonadati</taxon>
        <taxon>Bacteroidota</taxon>
        <taxon>Sphingobacteriia</taxon>
        <taxon>Sphingobacteriales</taxon>
        <taxon>Sphingobacteriaceae</taxon>
        <taxon>Pedobacter</taxon>
    </lineage>
</organism>
<dbReference type="AlphaFoldDB" id="A0A4R0NEY5"/>
<accession>A0A4R0NEY5</accession>
<evidence type="ECO:0000256" key="1">
    <source>
        <dbReference type="SAM" id="SignalP"/>
    </source>
</evidence>